<evidence type="ECO:0000256" key="13">
    <source>
        <dbReference type="ARBA" id="ARBA00022553"/>
    </source>
</evidence>
<dbReference type="GO" id="GO:0031177">
    <property type="term" value="F:phosphopantetheine binding"/>
    <property type="evidence" value="ECO:0007669"/>
    <property type="project" value="InterPro"/>
</dbReference>
<evidence type="ECO:0000256" key="8">
    <source>
        <dbReference type="ARBA" id="ARBA00013256"/>
    </source>
</evidence>
<dbReference type="Pfam" id="PF00550">
    <property type="entry name" value="PP-binding"/>
    <property type="match status" value="1"/>
</dbReference>
<evidence type="ECO:0000256" key="63">
    <source>
        <dbReference type="ARBA" id="ARBA00049263"/>
    </source>
</evidence>
<comment type="catalytic activity">
    <reaction evidence="60">
        <text>(2E)-octadecenoyl-[ACP] + NADPH + H(+) = octadecanoyl-[ACP] + NADP(+)</text>
        <dbReference type="Rhea" id="RHEA:41928"/>
        <dbReference type="Rhea" id="RHEA-COMP:9655"/>
        <dbReference type="Rhea" id="RHEA-COMP:9656"/>
        <dbReference type="ChEBI" id="CHEBI:15378"/>
        <dbReference type="ChEBI" id="CHEBI:57783"/>
        <dbReference type="ChEBI" id="CHEBI:58349"/>
        <dbReference type="ChEBI" id="CHEBI:78489"/>
        <dbReference type="ChEBI" id="CHEBI:78495"/>
    </reaction>
    <physiologicalReaction direction="left-to-right" evidence="60">
        <dbReference type="Rhea" id="RHEA:41929"/>
    </physiologicalReaction>
</comment>
<evidence type="ECO:0000256" key="33">
    <source>
        <dbReference type="ARBA" id="ARBA00023399"/>
    </source>
</evidence>
<dbReference type="SMART" id="SM00822">
    <property type="entry name" value="PKS_KR"/>
    <property type="match status" value="1"/>
</dbReference>
<dbReference type="EC" id="3.1.2.14" evidence="3"/>
<comment type="catalytic activity">
    <reaction evidence="32">
        <text>(3R)-hydroxytetradecanoyl-[ACP] = (2E)-tetradecenoyl-[ACP] + H2O</text>
        <dbReference type="Rhea" id="RHEA:41892"/>
        <dbReference type="Rhea" id="RHEA-COMP:9646"/>
        <dbReference type="Rhea" id="RHEA-COMP:9647"/>
        <dbReference type="ChEBI" id="CHEBI:15377"/>
        <dbReference type="ChEBI" id="CHEBI:78474"/>
        <dbReference type="ChEBI" id="CHEBI:78475"/>
    </reaction>
    <physiologicalReaction direction="left-to-right" evidence="32">
        <dbReference type="Rhea" id="RHEA:41893"/>
    </physiologicalReaction>
</comment>
<dbReference type="GO" id="GO:0004313">
    <property type="term" value="F:[acyl-carrier-protein] S-acetyltransferase activity"/>
    <property type="evidence" value="ECO:0007669"/>
    <property type="project" value="UniProtKB-EC"/>
</dbReference>
<feature type="active site" description="Proton acceptor; for dehydratase activity" evidence="69">
    <location>
        <position position="877"/>
    </location>
</feature>
<organism evidence="73 74">
    <name type="scientific">Ceuthmochares aereus</name>
    <dbReference type="NCBI Taxonomy" id="1961834"/>
    <lineage>
        <taxon>Eukaryota</taxon>
        <taxon>Metazoa</taxon>
        <taxon>Chordata</taxon>
        <taxon>Craniata</taxon>
        <taxon>Vertebrata</taxon>
        <taxon>Euteleostomi</taxon>
        <taxon>Archelosauria</taxon>
        <taxon>Archosauria</taxon>
        <taxon>Dinosauria</taxon>
        <taxon>Saurischia</taxon>
        <taxon>Theropoda</taxon>
        <taxon>Coelurosauria</taxon>
        <taxon>Aves</taxon>
        <taxon>Neognathae</taxon>
        <taxon>Neoaves</taxon>
        <taxon>Otidimorphae</taxon>
        <taxon>Cuculiformes</taxon>
        <taxon>Cuculidae</taxon>
        <taxon>Ceuthmochares</taxon>
    </lineage>
</organism>
<feature type="active site" description="Proton donor; for dehydratase activity" evidence="69">
    <location>
        <position position="1033"/>
    </location>
</feature>
<comment type="function">
    <text evidence="36">Fatty acid synthetase is a multifunctional enzyme that catalyzes the de novo biosynthesis of long-chain saturated fatty acids starting from acetyl-CoA and malonyl-CoA in the presence of NADPH. This multifunctional protein contains 7 catalytic activities and a site for the binding of the prosthetic group 4'-phosphopantetheine of the acyl carrier protein ([ACP]) domain.</text>
</comment>
<dbReference type="SMART" id="SM00826">
    <property type="entry name" value="PKS_DH"/>
    <property type="match status" value="1"/>
</dbReference>
<dbReference type="PROSITE" id="PS00012">
    <property type="entry name" value="PHOSPHOPANTETHEINE"/>
    <property type="match status" value="1"/>
</dbReference>
<evidence type="ECO:0000256" key="62">
    <source>
        <dbReference type="ARBA" id="ARBA00049171"/>
    </source>
</evidence>
<dbReference type="InterPro" id="IPR050091">
    <property type="entry name" value="PKS_NRPS_Biosynth_Enz"/>
</dbReference>
<comment type="catalytic activity">
    <reaction evidence="50">
        <text>(2E)-dodecenoyl-[ACP] + NADPH + H(+) = dodecanoyl-[ACP] + NADP(+)</text>
        <dbReference type="Rhea" id="RHEA:41880"/>
        <dbReference type="Rhea" id="RHEA-COMP:9643"/>
        <dbReference type="Rhea" id="RHEA-COMP:9644"/>
        <dbReference type="ChEBI" id="CHEBI:15378"/>
        <dbReference type="ChEBI" id="CHEBI:57783"/>
        <dbReference type="ChEBI" id="CHEBI:58349"/>
        <dbReference type="ChEBI" id="CHEBI:65264"/>
        <dbReference type="ChEBI" id="CHEBI:78472"/>
    </reaction>
    <physiologicalReaction direction="left-to-right" evidence="50">
        <dbReference type="Rhea" id="RHEA:41881"/>
    </physiologicalReaction>
</comment>
<gene>
    <name evidence="73" type="primary">Fasn</name>
    <name evidence="73" type="ORF">CEUAER_R05007</name>
</gene>
<evidence type="ECO:0000313" key="74">
    <source>
        <dbReference type="Proteomes" id="UP000519239"/>
    </source>
</evidence>
<evidence type="ECO:0000256" key="3">
    <source>
        <dbReference type="ARBA" id="ARBA00012480"/>
    </source>
</evidence>
<dbReference type="GO" id="GO:0004316">
    <property type="term" value="F:3-oxoacyl-[acyl-carrier-protein] reductase (NADPH) activity"/>
    <property type="evidence" value="ECO:0007669"/>
    <property type="project" value="UniProtKB-EC"/>
</dbReference>
<name>A0A7L4K3G3_9AVES</name>
<dbReference type="Gene3D" id="3.40.50.1820">
    <property type="entry name" value="alpha/beta hydrolase"/>
    <property type="match status" value="2"/>
</dbReference>
<evidence type="ECO:0000256" key="38">
    <source>
        <dbReference type="ARBA" id="ARBA00047300"/>
    </source>
</evidence>
<comment type="catalytic activity">
    <reaction evidence="62">
        <text>(2E)-tetradecenoyl-[ACP] + NADPH + H(+) = tetradecanoyl-[ACP] + NADP(+)</text>
        <dbReference type="Rhea" id="RHEA:41896"/>
        <dbReference type="Rhea" id="RHEA-COMP:9647"/>
        <dbReference type="Rhea" id="RHEA-COMP:9648"/>
        <dbReference type="ChEBI" id="CHEBI:15378"/>
        <dbReference type="ChEBI" id="CHEBI:57783"/>
        <dbReference type="ChEBI" id="CHEBI:58349"/>
        <dbReference type="ChEBI" id="CHEBI:78475"/>
        <dbReference type="ChEBI" id="CHEBI:78477"/>
    </reaction>
    <physiologicalReaction direction="left-to-right" evidence="62">
        <dbReference type="Rhea" id="RHEA:41897"/>
    </physiologicalReaction>
</comment>
<dbReference type="InterPro" id="IPR042104">
    <property type="entry name" value="PKS_dehydratase_sf"/>
</dbReference>
<dbReference type="InterPro" id="IPR016039">
    <property type="entry name" value="Thiolase-like"/>
</dbReference>
<comment type="catalytic activity">
    <reaction evidence="27">
        <text>(3R)-hydroxyoctanoyl-[ACP] = (2E)-octenoyl-[ACP] + H2O</text>
        <dbReference type="Rhea" id="RHEA:41844"/>
        <dbReference type="Rhea" id="RHEA-COMP:9634"/>
        <dbReference type="Rhea" id="RHEA-COMP:9635"/>
        <dbReference type="ChEBI" id="CHEBI:15377"/>
        <dbReference type="ChEBI" id="CHEBI:78461"/>
        <dbReference type="ChEBI" id="CHEBI:78462"/>
    </reaction>
    <physiologicalReaction direction="left-to-right" evidence="27">
        <dbReference type="Rhea" id="RHEA:41845"/>
    </physiologicalReaction>
</comment>
<evidence type="ECO:0000256" key="49">
    <source>
        <dbReference type="ARBA" id="ARBA00048051"/>
    </source>
</evidence>
<dbReference type="SUPFAM" id="SSF55048">
    <property type="entry name" value="Probable ACP-binding domain of malonyl-CoA ACP transacylase"/>
    <property type="match status" value="1"/>
</dbReference>
<dbReference type="EMBL" id="VWPQ01005953">
    <property type="protein sequence ID" value="NXY47386.1"/>
    <property type="molecule type" value="Genomic_DNA"/>
</dbReference>
<keyword evidence="11" id="KW-0596">Phosphopantetheine</keyword>
<comment type="catalytic activity">
    <reaction evidence="51">
        <text>tetradecanoyl-[ACP] + H2O = tetradecanoate + holo-[ACP] + H(+)</text>
        <dbReference type="Rhea" id="RHEA:30123"/>
        <dbReference type="Rhea" id="RHEA-COMP:9648"/>
        <dbReference type="Rhea" id="RHEA-COMP:9685"/>
        <dbReference type="ChEBI" id="CHEBI:15377"/>
        <dbReference type="ChEBI" id="CHEBI:15378"/>
        <dbReference type="ChEBI" id="CHEBI:30807"/>
        <dbReference type="ChEBI" id="CHEBI:64479"/>
        <dbReference type="ChEBI" id="CHEBI:78477"/>
        <dbReference type="EC" id="3.1.2.14"/>
    </reaction>
    <physiologicalReaction direction="left-to-right" evidence="51">
        <dbReference type="Rhea" id="RHEA:30124"/>
    </physiologicalReaction>
</comment>
<dbReference type="Pfam" id="PF00975">
    <property type="entry name" value="Thioesterase"/>
    <property type="match status" value="1"/>
</dbReference>
<dbReference type="PROSITE" id="PS50075">
    <property type="entry name" value="CARRIER"/>
    <property type="match status" value="1"/>
</dbReference>
<evidence type="ECO:0000256" key="12">
    <source>
        <dbReference type="ARBA" id="ARBA00022516"/>
    </source>
</evidence>
<evidence type="ECO:0000259" key="71">
    <source>
        <dbReference type="PROSITE" id="PS52004"/>
    </source>
</evidence>
<evidence type="ECO:0000256" key="51">
    <source>
        <dbReference type="ARBA" id="ARBA00048289"/>
    </source>
</evidence>
<evidence type="ECO:0000256" key="32">
    <source>
        <dbReference type="ARBA" id="ARBA00023398"/>
    </source>
</evidence>
<evidence type="ECO:0000256" key="50">
    <source>
        <dbReference type="ARBA" id="ARBA00048281"/>
    </source>
</evidence>
<comment type="catalytic activity">
    <reaction evidence="65">
        <text>3-oxooctanoyl-[ACP] + NADPH + H(+) = (3R)-hydroxyoctanoyl-[ACP] + NADP(+)</text>
        <dbReference type="Rhea" id="RHEA:41840"/>
        <dbReference type="Rhea" id="RHEA-COMP:9633"/>
        <dbReference type="Rhea" id="RHEA-COMP:9634"/>
        <dbReference type="ChEBI" id="CHEBI:15378"/>
        <dbReference type="ChEBI" id="CHEBI:57783"/>
        <dbReference type="ChEBI" id="CHEBI:58349"/>
        <dbReference type="ChEBI" id="CHEBI:78460"/>
        <dbReference type="ChEBI" id="CHEBI:78461"/>
    </reaction>
    <physiologicalReaction direction="left-to-right" evidence="65">
        <dbReference type="Rhea" id="RHEA:41841"/>
    </physiologicalReaction>
</comment>
<evidence type="ECO:0000259" key="70">
    <source>
        <dbReference type="PROSITE" id="PS50075"/>
    </source>
</evidence>
<dbReference type="SUPFAM" id="SSF47336">
    <property type="entry name" value="ACP-like"/>
    <property type="match status" value="1"/>
</dbReference>
<keyword evidence="16" id="KW-0378">Hydrolase</keyword>
<dbReference type="Pfam" id="PF21089">
    <property type="entry name" value="PKS_DH_N"/>
    <property type="match status" value="1"/>
</dbReference>
<keyword evidence="22" id="KW-0520">NAD</keyword>
<dbReference type="SUPFAM" id="SSF51735">
    <property type="entry name" value="NAD(P)-binding Rossmann-fold domains"/>
    <property type="match status" value="2"/>
</dbReference>
<accession>A0A7L4K3G3</accession>
<comment type="catalytic activity">
    <reaction evidence="47">
        <text>3-oxobutanoyl-[ACP] + NADPH + H(+) = (3R)-hydroxybutanoyl-[ACP] + NADP(+)</text>
        <dbReference type="Rhea" id="RHEA:41804"/>
        <dbReference type="Rhea" id="RHEA-COMP:9625"/>
        <dbReference type="Rhea" id="RHEA-COMP:9626"/>
        <dbReference type="ChEBI" id="CHEBI:15378"/>
        <dbReference type="ChEBI" id="CHEBI:57783"/>
        <dbReference type="ChEBI" id="CHEBI:58349"/>
        <dbReference type="ChEBI" id="CHEBI:78450"/>
        <dbReference type="ChEBI" id="CHEBI:78451"/>
    </reaction>
    <physiologicalReaction direction="left-to-right" evidence="47">
        <dbReference type="Rhea" id="RHEA:41805"/>
    </physiologicalReaction>
</comment>
<dbReference type="PANTHER" id="PTHR43775:SF7">
    <property type="entry name" value="FATTY ACID SYNTHASE"/>
    <property type="match status" value="1"/>
</dbReference>
<dbReference type="InterPro" id="IPR006162">
    <property type="entry name" value="Ppantetheine_attach_site"/>
</dbReference>
<dbReference type="GO" id="GO:0019171">
    <property type="term" value="F:(3R)-hydroxyacyl-[acyl-carrier-protein] dehydratase activity"/>
    <property type="evidence" value="ECO:0007669"/>
    <property type="project" value="UniProtKB-EC"/>
</dbReference>
<feature type="domain" description="Carrier" evidence="70">
    <location>
        <begin position="2120"/>
        <end position="2200"/>
    </location>
</feature>
<keyword evidence="26" id="KW-0511">Multifunctional enzyme</keyword>
<comment type="catalytic activity">
    <reaction evidence="37">
        <text>acetyl-CoA + n malonyl-CoA + 2n NADPH + 2n H(+) = a long-chain fatty acid + (n+1) CoA + n CO2 + 2n NADP(+).</text>
        <dbReference type="EC" id="2.3.1.85"/>
    </reaction>
</comment>
<comment type="catalytic activity">
    <reaction evidence="40">
        <text>a (3R)-hydroxyacyl-[ACP] + NADP(+) = a 3-oxoacyl-[ACP] + NADPH + H(+)</text>
        <dbReference type="Rhea" id="RHEA:17397"/>
        <dbReference type="Rhea" id="RHEA-COMP:9916"/>
        <dbReference type="Rhea" id="RHEA-COMP:9945"/>
        <dbReference type="ChEBI" id="CHEBI:15378"/>
        <dbReference type="ChEBI" id="CHEBI:57783"/>
        <dbReference type="ChEBI" id="CHEBI:58349"/>
        <dbReference type="ChEBI" id="CHEBI:78776"/>
        <dbReference type="ChEBI" id="CHEBI:78827"/>
        <dbReference type="EC" id="1.1.1.100"/>
    </reaction>
    <physiologicalReaction direction="right-to-left" evidence="40">
        <dbReference type="Rhea" id="RHEA:17399"/>
    </physiologicalReaction>
</comment>
<comment type="catalytic activity">
    <reaction evidence="39">
        <text>hexanoyl-[ACP] + malonyl-[ACP] + H(+) = 3-oxooctanoyl-[ACP] + holo-[ACP] + CO2</text>
        <dbReference type="Rhea" id="RHEA:41836"/>
        <dbReference type="Rhea" id="RHEA-COMP:9623"/>
        <dbReference type="Rhea" id="RHEA-COMP:9632"/>
        <dbReference type="Rhea" id="RHEA-COMP:9633"/>
        <dbReference type="Rhea" id="RHEA-COMP:9685"/>
        <dbReference type="ChEBI" id="CHEBI:15378"/>
        <dbReference type="ChEBI" id="CHEBI:16526"/>
        <dbReference type="ChEBI" id="CHEBI:64479"/>
        <dbReference type="ChEBI" id="CHEBI:78449"/>
        <dbReference type="ChEBI" id="CHEBI:78459"/>
        <dbReference type="ChEBI" id="CHEBI:78460"/>
    </reaction>
    <physiologicalReaction direction="left-to-right" evidence="39">
        <dbReference type="Rhea" id="RHEA:41837"/>
    </physiologicalReaction>
</comment>
<dbReference type="InterPro" id="IPR016035">
    <property type="entry name" value="Acyl_Trfase/lysoPLipase"/>
</dbReference>
<evidence type="ECO:0000256" key="45">
    <source>
        <dbReference type="ARBA" id="ARBA00047810"/>
    </source>
</evidence>
<dbReference type="CDD" id="cd08954">
    <property type="entry name" value="KR_1_FAS_SDR_x"/>
    <property type="match status" value="1"/>
</dbReference>
<keyword evidence="18" id="KW-0521">NADP</keyword>
<comment type="catalytic activity">
    <reaction evidence="41">
        <text>3-oxodecanoyl-[ACP] + NADPH + H(+) = (3R)-hydroxydecanoyl-[ACP] + NADP(+)</text>
        <dbReference type="Rhea" id="RHEA:41856"/>
        <dbReference type="Rhea" id="RHEA-COMP:9637"/>
        <dbReference type="Rhea" id="RHEA-COMP:9638"/>
        <dbReference type="ChEBI" id="CHEBI:15378"/>
        <dbReference type="ChEBI" id="CHEBI:57783"/>
        <dbReference type="ChEBI" id="CHEBI:58349"/>
        <dbReference type="ChEBI" id="CHEBI:78464"/>
        <dbReference type="ChEBI" id="CHEBI:78466"/>
    </reaction>
    <physiologicalReaction direction="left-to-right" evidence="41">
        <dbReference type="Rhea" id="RHEA:41857"/>
    </physiologicalReaction>
</comment>
<evidence type="ECO:0000256" key="54">
    <source>
        <dbReference type="ARBA" id="ARBA00048506"/>
    </source>
</evidence>
<dbReference type="InterPro" id="IPR020841">
    <property type="entry name" value="PKS_Beta-ketoAc_synthase_dom"/>
</dbReference>
<dbReference type="Gene3D" id="3.40.366.10">
    <property type="entry name" value="Malonyl-Coenzyme A Acyl Carrier Protein, domain 2"/>
    <property type="match status" value="1"/>
</dbReference>
<dbReference type="FunFam" id="3.10.129.110:FF:000002">
    <property type="entry name" value="Fatty acid synthase"/>
    <property type="match status" value="1"/>
</dbReference>
<comment type="catalytic activity">
    <reaction evidence="61">
        <text>decanoyl-[ACP] + malonyl-[ACP] + H(+) = 3-oxododecanoyl-[ACP] + holo-[ACP] + CO2</text>
        <dbReference type="Rhea" id="RHEA:41868"/>
        <dbReference type="Rhea" id="RHEA-COMP:9623"/>
        <dbReference type="Rhea" id="RHEA-COMP:9640"/>
        <dbReference type="Rhea" id="RHEA-COMP:9641"/>
        <dbReference type="Rhea" id="RHEA-COMP:9685"/>
        <dbReference type="ChEBI" id="CHEBI:15378"/>
        <dbReference type="ChEBI" id="CHEBI:16526"/>
        <dbReference type="ChEBI" id="CHEBI:64479"/>
        <dbReference type="ChEBI" id="CHEBI:78449"/>
        <dbReference type="ChEBI" id="CHEBI:78468"/>
        <dbReference type="ChEBI" id="CHEBI:78469"/>
    </reaction>
    <physiologicalReaction direction="left-to-right" evidence="61">
        <dbReference type="Rhea" id="RHEA:41869"/>
    </physiologicalReaction>
</comment>
<reference evidence="73 74" key="1">
    <citation type="submission" date="2019-09" db="EMBL/GenBank/DDBJ databases">
        <title>Bird 10,000 Genomes (B10K) Project - Family phase.</title>
        <authorList>
            <person name="Zhang G."/>
        </authorList>
    </citation>
    <scope>NUCLEOTIDE SEQUENCE [LARGE SCALE GENOMIC DNA]</scope>
    <source>
        <strain evidence="73">B10K-CU-031-02</strain>
        <tissue evidence="73">Muscle</tissue>
    </source>
</reference>
<evidence type="ECO:0000313" key="73">
    <source>
        <dbReference type="EMBL" id="NXY47386.1"/>
    </source>
</evidence>
<evidence type="ECO:0000256" key="4">
    <source>
        <dbReference type="ARBA" id="ARBA00012873"/>
    </source>
</evidence>
<evidence type="ECO:0000256" key="37">
    <source>
        <dbReference type="ARBA" id="ARBA00044883"/>
    </source>
</evidence>
<dbReference type="InterPro" id="IPR036736">
    <property type="entry name" value="ACP-like_sf"/>
</dbReference>
<dbReference type="GO" id="GO:0006633">
    <property type="term" value="P:fatty acid biosynthetic process"/>
    <property type="evidence" value="ECO:0007669"/>
    <property type="project" value="UniProtKB-UniPathway"/>
</dbReference>
<dbReference type="InterPro" id="IPR014030">
    <property type="entry name" value="Ketoacyl_synth_N"/>
</dbReference>
<comment type="catalytic activity">
    <reaction evidence="57">
        <text>holo-[ACP] + acetyl-CoA = acetyl-[ACP] + CoA</text>
        <dbReference type="Rhea" id="RHEA:41788"/>
        <dbReference type="Rhea" id="RHEA-COMP:9621"/>
        <dbReference type="Rhea" id="RHEA-COMP:9685"/>
        <dbReference type="ChEBI" id="CHEBI:57287"/>
        <dbReference type="ChEBI" id="CHEBI:57288"/>
        <dbReference type="ChEBI" id="CHEBI:64479"/>
        <dbReference type="ChEBI" id="CHEBI:78446"/>
        <dbReference type="EC" id="2.3.1.38"/>
    </reaction>
    <physiologicalReaction direction="left-to-right" evidence="57">
        <dbReference type="Rhea" id="RHEA:41789"/>
    </physiologicalReaction>
</comment>
<feature type="non-terminal residue" evidence="73">
    <location>
        <position position="1"/>
    </location>
</feature>
<comment type="catalytic activity">
    <reaction evidence="52">
        <text>holo-[ACP] + malonyl-CoA = malonyl-[ACP] + CoA</text>
        <dbReference type="Rhea" id="RHEA:41792"/>
        <dbReference type="Rhea" id="RHEA-COMP:9623"/>
        <dbReference type="Rhea" id="RHEA-COMP:9685"/>
        <dbReference type="ChEBI" id="CHEBI:57287"/>
        <dbReference type="ChEBI" id="CHEBI:57384"/>
        <dbReference type="ChEBI" id="CHEBI:64479"/>
        <dbReference type="ChEBI" id="CHEBI:78449"/>
        <dbReference type="EC" id="2.3.1.39"/>
    </reaction>
    <physiologicalReaction direction="left-to-right" evidence="52">
        <dbReference type="Rhea" id="RHEA:41793"/>
    </physiologicalReaction>
</comment>
<evidence type="ECO:0000256" key="39">
    <source>
        <dbReference type="ARBA" id="ARBA00047394"/>
    </source>
</evidence>
<dbReference type="SUPFAM" id="SSF53901">
    <property type="entry name" value="Thiolase-like"/>
    <property type="match status" value="1"/>
</dbReference>
<dbReference type="FunFam" id="3.40.50.1820:FF:000105">
    <property type="entry name" value="Fatty acid synthase"/>
    <property type="match status" value="1"/>
</dbReference>
<evidence type="ECO:0000256" key="35">
    <source>
        <dbReference type="ARBA" id="ARBA00023402"/>
    </source>
</evidence>
<comment type="catalytic activity">
    <reaction evidence="38">
        <text>3-oxooctadecanoyl-[ACP] + NADPH + H(+) = (3R)-hydroxyoctadecanoyl-[ACP] + NADP(+)</text>
        <dbReference type="Rhea" id="RHEA:41920"/>
        <dbReference type="Rhea" id="RHEA-COMP:9653"/>
        <dbReference type="Rhea" id="RHEA-COMP:9654"/>
        <dbReference type="ChEBI" id="CHEBI:15378"/>
        <dbReference type="ChEBI" id="CHEBI:57783"/>
        <dbReference type="ChEBI" id="CHEBI:58349"/>
        <dbReference type="ChEBI" id="CHEBI:78487"/>
        <dbReference type="ChEBI" id="CHEBI:78488"/>
    </reaction>
    <physiologicalReaction direction="left-to-right" evidence="38">
        <dbReference type="Rhea" id="RHEA:41921"/>
    </physiologicalReaction>
</comment>
<evidence type="ECO:0000256" key="17">
    <source>
        <dbReference type="ARBA" id="ARBA00022832"/>
    </source>
</evidence>
<dbReference type="InterPro" id="IPR020843">
    <property type="entry name" value="ER"/>
</dbReference>
<keyword evidence="15" id="KW-0702">S-nitrosylation</keyword>
<comment type="catalytic activity">
    <reaction evidence="54">
        <text>a fatty acyl-[ACP] + malonyl-[ACP] + H(+) = a 3-oxoacyl-[ACP] + holo-[ACP] + CO2</text>
        <dbReference type="Rhea" id="RHEA:22836"/>
        <dbReference type="Rhea" id="RHEA-COMP:9623"/>
        <dbReference type="Rhea" id="RHEA-COMP:9685"/>
        <dbReference type="Rhea" id="RHEA-COMP:9916"/>
        <dbReference type="Rhea" id="RHEA-COMP:14125"/>
        <dbReference type="ChEBI" id="CHEBI:15378"/>
        <dbReference type="ChEBI" id="CHEBI:16526"/>
        <dbReference type="ChEBI" id="CHEBI:64479"/>
        <dbReference type="ChEBI" id="CHEBI:78449"/>
        <dbReference type="ChEBI" id="CHEBI:78776"/>
        <dbReference type="ChEBI" id="CHEBI:138651"/>
        <dbReference type="EC" id="2.3.1.41"/>
    </reaction>
    <physiologicalReaction direction="left-to-right" evidence="54">
        <dbReference type="Rhea" id="RHEA:22837"/>
    </physiologicalReaction>
</comment>
<keyword evidence="14" id="KW-0808">Transferase</keyword>
<dbReference type="InterPro" id="IPR014043">
    <property type="entry name" value="Acyl_transferase_dom"/>
</dbReference>
<protein>
    <recommendedName>
        <fullName evidence="10">Fatty acid synthase</fullName>
        <ecNumber evidence="5">1.1.1.100</ecNumber>
        <ecNumber evidence="2">1.3.1.39</ecNumber>
        <ecNumber evidence="8">2.3.1.38</ecNumber>
        <ecNumber evidence="9">2.3.1.39</ecNumber>
        <ecNumber evidence="7">2.3.1.41</ecNumber>
        <ecNumber evidence="4">2.3.1.85</ecNumber>
        <ecNumber evidence="3">3.1.2.14</ecNumber>
        <ecNumber evidence="6">4.2.1.59</ecNumber>
    </recommendedName>
</protein>
<dbReference type="InterPro" id="IPR057326">
    <property type="entry name" value="KR_dom"/>
</dbReference>
<dbReference type="GO" id="GO:0016297">
    <property type="term" value="F:fatty acyl-[ACP] hydrolase activity"/>
    <property type="evidence" value="ECO:0007669"/>
    <property type="project" value="UniProtKB-EC"/>
</dbReference>
<dbReference type="InterPro" id="IPR036291">
    <property type="entry name" value="NAD(P)-bd_dom_sf"/>
</dbReference>
<comment type="catalytic activity">
    <reaction evidence="56">
        <text>a 2,3-saturated acyl-[ACP] + NADP(+) = a (2E)-enoyl-[ACP] + NADPH + H(+)</text>
        <dbReference type="Rhea" id="RHEA:22564"/>
        <dbReference type="Rhea" id="RHEA-COMP:9925"/>
        <dbReference type="Rhea" id="RHEA-COMP:9926"/>
        <dbReference type="ChEBI" id="CHEBI:15378"/>
        <dbReference type="ChEBI" id="CHEBI:57783"/>
        <dbReference type="ChEBI" id="CHEBI:58349"/>
        <dbReference type="ChEBI" id="CHEBI:78784"/>
        <dbReference type="ChEBI" id="CHEBI:78785"/>
        <dbReference type="EC" id="1.3.1.39"/>
    </reaction>
    <physiologicalReaction direction="right-to-left" evidence="56">
        <dbReference type="Rhea" id="RHEA:22566"/>
    </physiologicalReaction>
</comment>
<feature type="domain" description="Ketosynthase family 3 (KS3)" evidence="71">
    <location>
        <begin position="1"/>
        <end position="405"/>
    </location>
</feature>
<dbReference type="InterPro" id="IPR013149">
    <property type="entry name" value="ADH-like_C"/>
</dbReference>
<keyword evidence="12" id="KW-0444">Lipid biosynthesis</keyword>
<keyword evidence="21" id="KW-0560">Oxidoreductase</keyword>
<evidence type="ECO:0000256" key="22">
    <source>
        <dbReference type="ARBA" id="ARBA00023027"/>
    </source>
</evidence>
<keyword evidence="20" id="KW-0007">Acetylation</keyword>
<evidence type="ECO:0000256" key="60">
    <source>
        <dbReference type="ARBA" id="ARBA00049019"/>
    </source>
</evidence>
<evidence type="ECO:0000256" key="53">
    <source>
        <dbReference type="ARBA" id="ARBA00048420"/>
    </source>
</evidence>
<evidence type="ECO:0000256" key="34">
    <source>
        <dbReference type="ARBA" id="ARBA00023401"/>
    </source>
</evidence>
<evidence type="ECO:0000256" key="69">
    <source>
        <dbReference type="PROSITE-ProRule" id="PRU01363"/>
    </source>
</evidence>
<evidence type="ECO:0000256" key="15">
    <source>
        <dbReference type="ARBA" id="ARBA00022799"/>
    </source>
</evidence>
<keyword evidence="19" id="KW-0663">Pyridoxal phosphate</keyword>
<dbReference type="GO" id="GO:0004315">
    <property type="term" value="F:3-oxoacyl-[acyl-carrier-protein] synthase activity"/>
    <property type="evidence" value="ECO:0007669"/>
    <property type="project" value="UniProtKB-EC"/>
</dbReference>
<evidence type="ECO:0000256" key="55">
    <source>
        <dbReference type="ARBA" id="ARBA00048571"/>
    </source>
</evidence>
<evidence type="ECO:0000256" key="30">
    <source>
        <dbReference type="ARBA" id="ARBA00023388"/>
    </source>
</evidence>
<evidence type="ECO:0000256" key="36">
    <source>
        <dbReference type="ARBA" id="ARBA00023442"/>
    </source>
</evidence>
<proteinExistence type="predicted"/>
<evidence type="ECO:0000256" key="23">
    <source>
        <dbReference type="ARBA" id="ARBA00023098"/>
    </source>
</evidence>
<dbReference type="PROSITE" id="PS52019">
    <property type="entry name" value="PKS_MFAS_DH"/>
    <property type="match status" value="1"/>
</dbReference>
<dbReference type="Pfam" id="PF00698">
    <property type="entry name" value="Acyl_transf_1"/>
    <property type="match status" value="1"/>
</dbReference>
<evidence type="ECO:0000256" key="43">
    <source>
        <dbReference type="ARBA" id="ARBA00047500"/>
    </source>
</evidence>
<dbReference type="GO" id="GO:0004312">
    <property type="term" value="F:fatty acid synthase activity"/>
    <property type="evidence" value="ECO:0007669"/>
    <property type="project" value="UniProtKB-EC"/>
</dbReference>
<evidence type="ECO:0000256" key="58">
    <source>
        <dbReference type="ARBA" id="ARBA00048704"/>
    </source>
</evidence>
<dbReference type="InterPro" id="IPR029058">
    <property type="entry name" value="AB_hydrolase_fold"/>
</dbReference>
<dbReference type="InterPro" id="IPR014031">
    <property type="entry name" value="Ketoacyl_synth_C"/>
</dbReference>
<comment type="catalytic activity">
    <reaction evidence="66">
        <text>butanoyl-[ACP] + malonyl-[ACP] + H(+) = 3-oxohexanoyl-[ACP] + holo-[ACP] + CO2</text>
        <dbReference type="Rhea" id="RHEA:41820"/>
        <dbReference type="Rhea" id="RHEA-COMP:9623"/>
        <dbReference type="Rhea" id="RHEA-COMP:9628"/>
        <dbReference type="Rhea" id="RHEA-COMP:9629"/>
        <dbReference type="Rhea" id="RHEA-COMP:9685"/>
        <dbReference type="ChEBI" id="CHEBI:15378"/>
        <dbReference type="ChEBI" id="CHEBI:16526"/>
        <dbReference type="ChEBI" id="CHEBI:64479"/>
        <dbReference type="ChEBI" id="CHEBI:78449"/>
        <dbReference type="ChEBI" id="CHEBI:78454"/>
        <dbReference type="ChEBI" id="CHEBI:78456"/>
    </reaction>
    <physiologicalReaction direction="left-to-right" evidence="66">
        <dbReference type="Rhea" id="RHEA:41821"/>
    </physiologicalReaction>
</comment>
<dbReference type="InterPro" id="IPR049391">
    <property type="entry name" value="FAS_pseudo-KR"/>
</dbReference>
<dbReference type="InterPro" id="IPR016036">
    <property type="entry name" value="Malonyl_transacylase_ACP-bd"/>
</dbReference>
<dbReference type="Pfam" id="PF02801">
    <property type="entry name" value="Ketoacyl-synt_C"/>
    <property type="match status" value="1"/>
</dbReference>
<comment type="catalytic activity">
    <reaction evidence="34">
        <text>(3R)-hydroxyhexadecanoyl-[ACP] = (2E)-hexadecenoyl-[ACP] + H2O</text>
        <dbReference type="Rhea" id="RHEA:41908"/>
        <dbReference type="Rhea" id="RHEA-COMP:9650"/>
        <dbReference type="Rhea" id="RHEA-COMP:9651"/>
        <dbReference type="ChEBI" id="CHEBI:15377"/>
        <dbReference type="ChEBI" id="CHEBI:78480"/>
        <dbReference type="ChEBI" id="CHEBI:78481"/>
    </reaction>
    <physiologicalReaction direction="left-to-right" evidence="34">
        <dbReference type="Rhea" id="RHEA:41909"/>
    </physiologicalReaction>
</comment>
<evidence type="ECO:0000256" key="44">
    <source>
        <dbReference type="ARBA" id="ARBA00047578"/>
    </source>
</evidence>
<comment type="catalytic activity">
    <reaction evidence="64">
        <text>3-oxohexadecanoyl-[ACP] + NADPH + H(+) = (3R)-hydroxyhexadecanoyl-[ACP] + NADP(+)</text>
        <dbReference type="Rhea" id="RHEA:41904"/>
        <dbReference type="Rhea" id="RHEA-COMP:9649"/>
        <dbReference type="Rhea" id="RHEA-COMP:9650"/>
        <dbReference type="ChEBI" id="CHEBI:15378"/>
        <dbReference type="ChEBI" id="CHEBI:57783"/>
        <dbReference type="ChEBI" id="CHEBI:58349"/>
        <dbReference type="ChEBI" id="CHEBI:78478"/>
        <dbReference type="ChEBI" id="CHEBI:78480"/>
    </reaction>
    <physiologicalReaction direction="left-to-right" evidence="64">
        <dbReference type="Rhea" id="RHEA:41905"/>
    </physiologicalReaction>
</comment>
<dbReference type="EC" id="1.1.1.100" evidence="5"/>
<dbReference type="EC" id="2.3.1.39" evidence="9"/>
<evidence type="ECO:0000256" key="20">
    <source>
        <dbReference type="ARBA" id="ARBA00022990"/>
    </source>
</evidence>
<comment type="catalytic activity">
    <reaction evidence="29">
        <text>(3R)-hydroxyhexanoyl-[ACP] = (2E)-hexenoyl-[ACP] + H2O</text>
        <dbReference type="Rhea" id="RHEA:41828"/>
        <dbReference type="Rhea" id="RHEA-COMP:9630"/>
        <dbReference type="Rhea" id="RHEA-COMP:9631"/>
        <dbReference type="ChEBI" id="CHEBI:15377"/>
        <dbReference type="ChEBI" id="CHEBI:78457"/>
        <dbReference type="ChEBI" id="CHEBI:78458"/>
    </reaction>
    <physiologicalReaction direction="left-to-right" evidence="29">
        <dbReference type="Rhea" id="RHEA:41829"/>
    </physiologicalReaction>
</comment>
<evidence type="ECO:0000256" key="65">
    <source>
        <dbReference type="ARBA" id="ARBA00049422"/>
    </source>
</evidence>
<comment type="catalytic activity">
    <reaction evidence="42">
        <text>tetradecanoyl-[ACP] + malonyl-[ACP] + H(+) = 3-oxohexadecanoyl-[ACP] + holo-[ACP] + CO2</text>
        <dbReference type="Rhea" id="RHEA:41900"/>
        <dbReference type="Rhea" id="RHEA-COMP:9623"/>
        <dbReference type="Rhea" id="RHEA-COMP:9648"/>
        <dbReference type="Rhea" id="RHEA-COMP:9649"/>
        <dbReference type="Rhea" id="RHEA-COMP:9685"/>
        <dbReference type="ChEBI" id="CHEBI:15378"/>
        <dbReference type="ChEBI" id="CHEBI:16526"/>
        <dbReference type="ChEBI" id="CHEBI:64479"/>
        <dbReference type="ChEBI" id="CHEBI:78449"/>
        <dbReference type="ChEBI" id="CHEBI:78477"/>
        <dbReference type="ChEBI" id="CHEBI:78478"/>
    </reaction>
    <physiologicalReaction direction="left-to-right" evidence="42">
        <dbReference type="Rhea" id="RHEA:41901"/>
    </physiologicalReaction>
</comment>
<dbReference type="SMART" id="SM00825">
    <property type="entry name" value="PKS_KS"/>
    <property type="match status" value="1"/>
</dbReference>
<comment type="catalytic activity">
    <reaction evidence="48">
        <text>acetyl-[ACP] + malonyl-[ACP] + H(+) = 3-oxobutanoyl-[ACP] + holo-[ACP] + CO2</text>
        <dbReference type="Rhea" id="RHEA:41800"/>
        <dbReference type="Rhea" id="RHEA-COMP:9621"/>
        <dbReference type="Rhea" id="RHEA-COMP:9623"/>
        <dbReference type="Rhea" id="RHEA-COMP:9625"/>
        <dbReference type="Rhea" id="RHEA-COMP:9685"/>
        <dbReference type="ChEBI" id="CHEBI:15378"/>
        <dbReference type="ChEBI" id="CHEBI:16526"/>
        <dbReference type="ChEBI" id="CHEBI:64479"/>
        <dbReference type="ChEBI" id="CHEBI:78446"/>
        <dbReference type="ChEBI" id="CHEBI:78449"/>
        <dbReference type="ChEBI" id="CHEBI:78450"/>
    </reaction>
    <physiologicalReaction direction="left-to-right" evidence="48">
        <dbReference type="Rhea" id="RHEA:41801"/>
    </physiologicalReaction>
</comment>
<evidence type="ECO:0000256" key="27">
    <source>
        <dbReference type="ARBA" id="ARBA00023332"/>
    </source>
</evidence>
<dbReference type="OrthoDB" id="329835at2759"/>
<dbReference type="InterPro" id="IPR011032">
    <property type="entry name" value="GroES-like_sf"/>
</dbReference>
<comment type="catalytic activity">
    <reaction evidence="68">
        <text>octanoyl-[ACP] + malonyl-[ACP] + H(+) = 3-oxodecanoyl-[ACP] + holo-[ACP] + CO2</text>
        <dbReference type="Rhea" id="RHEA:41852"/>
        <dbReference type="Rhea" id="RHEA-COMP:9623"/>
        <dbReference type="Rhea" id="RHEA-COMP:9636"/>
        <dbReference type="Rhea" id="RHEA-COMP:9637"/>
        <dbReference type="Rhea" id="RHEA-COMP:9685"/>
        <dbReference type="ChEBI" id="CHEBI:15378"/>
        <dbReference type="ChEBI" id="CHEBI:16526"/>
        <dbReference type="ChEBI" id="CHEBI:64479"/>
        <dbReference type="ChEBI" id="CHEBI:78449"/>
        <dbReference type="ChEBI" id="CHEBI:78463"/>
        <dbReference type="ChEBI" id="CHEBI:78464"/>
    </reaction>
    <physiologicalReaction direction="left-to-right" evidence="68">
        <dbReference type="Rhea" id="RHEA:41853"/>
    </physiologicalReaction>
</comment>
<dbReference type="EC" id="1.3.1.39" evidence="2"/>
<evidence type="ECO:0000256" key="67">
    <source>
        <dbReference type="ARBA" id="ARBA00049521"/>
    </source>
</evidence>
<keyword evidence="17" id="KW-0276">Fatty acid metabolism</keyword>
<comment type="catalytic activity">
    <reaction evidence="58">
        <text>hexadecanoyl-[ACP] + H2O = hexadecanoate + holo-[ACP] + H(+)</text>
        <dbReference type="Rhea" id="RHEA:41932"/>
        <dbReference type="Rhea" id="RHEA-COMP:9652"/>
        <dbReference type="Rhea" id="RHEA-COMP:9685"/>
        <dbReference type="ChEBI" id="CHEBI:7896"/>
        <dbReference type="ChEBI" id="CHEBI:15377"/>
        <dbReference type="ChEBI" id="CHEBI:15378"/>
        <dbReference type="ChEBI" id="CHEBI:64479"/>
        <dbReference type="ChEBI" id="CHEBI:78483"/>
        <dbReference type="EC" id="3.1.2.14"/>
    </reaction>
    <physiologicalReaction direction="left-to-right" evidence="58">
        <dbReference type="Rhea" id="RHEA:41933"/>
    </physiologicalReaction>
</comment>
<dbReference type="InterPro" id="IPR049552">
    <property type="entry name" value="PKS_DH_N"/>
</dbReference>
<feature type="non-terminal residue" evidence="73">
    <location>
        <position position="2505"/>
    </location>
</feature>
<sequence>DDVVVAGMAGKLPESADLQEFWENLMNGVDMVTEDDRRWKPGIYGLPKRNGKLKDISKFDASFFGVHPKQAETMDPQLRMMLEVSYEALLDAGINPATLRGTDTGVWVGTGGSEAGEALSQDAEELSGYAMTGCQRAMLANRLSYFYDIKGPSITIDTACSSSLVAVENAFKAIRAGQCHSALVGGTSLVLKPTTSVQFMKLGLLSPNGVCKSFDASGDGYCRSEAIVVLFLTKRSMAKRIYATIVNAGVNADGFKEQGVMFPSGKMQQKLASSLLKESGIRPEDVEYVETHGTGTKVGDPQELNGVTEVLCRCEREPLLIGSVKSNMGHSEPASGLAAFAKVLLSLQHGMWAPNIHFDTPNPDIPALHDGSMQVVCKPTPVKGGYVTINSFGFGGANANVILKPNMKKQQPAETSNVPRLVQFCGRTQEAVEVLIEESRKHAECIPFLSLLDDISGIPASSMPFRGYTLLGSESDIKEVQQVQIAGRSLWYICSGMGAQWKGMGQSLMKFDMFRQSIFRSDEALKHTGLKVSDLLVNEDENTFDDIIHAFVGLAAVQIAQIDILKAAGLEPDGIVGHSVGELACGYADNSLSHEEALLAAYWRGRCVKDAKLPPGGMAAVGLSWEECKQMCPPNVVPACHNSEDTVTISGPLDAVSEFVAKLKKDGVFAKEVRSAGVAFHSYYMASIAPALLSALKKVIPHPKRRSARWISTSIPDSQWQSDLAKYSSAEYHVNNLVSPVLFQEGLSHVPGDAVVVEISPHALLQAILKRTLKPTCIILPLMKKEQKNNLEFFLTQLGKIHISGLNVVGNNLFPRVEYPVPVGTPLISPHIKWDHSQEWYVPTAKDFPSGSKGSSSASVYNIDISPESPDHYLVDHCIDGRILFPATGYLVLAWRTLARSLDTTIEKMAVAFEDVTIHQATILPKKGSVRLEVRFMPASCCFEVSGNGNLSVSGKIFVLENDASKKLDNQPVDFDTQVDVSSKASLLKEDIYQELHLRGYNYGPNFQGVLEANSEGTTSKVVWNENWVTFLDTLLHVAILGETGRSLRLPTRIRALSVDPVLHQKCVCQYNDNVKAVDVVMDRYVASIKSGGVHLSGLHASVAPRRQQERIPPTLEKFCFVPYTENNCLSSDVHLCDYLKQCKDMIQNLVNKMAAHGIKLVIPGLETAEPDAEPLSIQKGLQHILAEMCSLESNGNLHSELQQIVTREKMHLQDDPLLNGLLDSSELKTCLDVAVENISSRRMKIIEVLAGSGQLFSRIKSVLATQPLLQPDYIATDCSLEALSTIETQLQDAGAVLSQWDPSSPPSGNLTDADLVVYNCSSVTENTPEIFSNLVAAVKEGGFVLIHTLLRGEALGEFVSFLTSPDLQQKHRFLSEAQWESLFKSASLNLVAMKKSFFDSVIFLCRRQVPAKTPIFLPVDENDFKWVESLKGVLAEQSEQPVWLTATSRGNSGILGMVNCLRLEAEGHRIRCVFVSNLNPSSAVPPTSPSSPEMQNIVNSDLVMNVYRDGRWGSFRHLQLQQVQPQELTEYAYVNVLTRGDLSSLRWISSPLRHFQTTNPNVQLCKVYYSSLNFRDIMLATGKLSPDAIPGNWALQQCVLGMEFSGRDMSGRRVMGLLPAKGLATVVDCHKDFLWEVPKNWTLEEAASVPVVYATAYYALVVRGGMKKGESILIHSGSGGVGQAAIAIALSMGCRVFATVGSAEKRKYLQARFPQLDANSFASSRNTDFEQHIMRVTKGKGVNLVLNSLAEEKLQASLRCLAQHGRFLEIGKFDLSNNSQLGMALFLKNVAFHGILLDAIFEGGSEDWNTVSELVMKGIKDGVVKPLRSTVFNKEEVEAAFRFMAQGKHIGKVMIKVQEEEKEYNVRKSEPVRISAISRTACPPTKSYVLVGGLGGFGLELAQWLVERGAQKLVLTSRSGIRTGYQAKRVEDWKALGVQVLVSTRDVVTLEGTQLLIEEASRLGPIGGIFNLAVVLKDSMIENQTPESYLEVNKPKYSGTLHLDQVSRKKCPDLDYFVVFSSVSCGRGNAGQSNYGFANSTMERICEQRQQDGLPGLAIQWGAIGDVGVLVKTIGNRDVVVGGTVPQPISSCLEVLDVFLNQPHPVMSSFVLAEKVSAKSGGGGQRDLVEAVGNILGIRDMSALNPETSLADLGLDSLMGVEVRQTLERDYDIIMNMREIRLLTINKLRELSSASGRTEEMKSSQMMKAGSPELPKLNLNNLLVNPEGPTITRLNDVQSTERPLFLIHPIEGSITFFHTLASRLHIPCYGFQCTKAAPLDSIQTLASYYIDCMKQIQPEGPYRIAGYSFGACVAFEMCSQLEAQQNASHALNNLFLFDGSHSFVAAYTQSYRAMLNDRDLAAVETEALSVFVQQFTGTEYNKLLEMLLPLEDLEARVNATVDLITQVYTDINREELSFAATSYFYKLKAADQYVPASKYHGNVTLMRVKARSEYEEGLGTDYRLSEVCDGKISVHMVDGDHNTLLEDGVESIVGIIHSSLAEPR</sequence>
<dbReference type="GO" id="GO:0004314">
    <property type="term" value="F:[acyl-carrier-protein] S-malonyltransferase activity"/>
    <property type="evidence" value="ECO:0007669"/>
    <property type="project" value="UniProtKB-EC"/>
</dbReference>
<evidence type="ECO:0000256" key="10">
    <source>
        <dbReference type="ARBA" id="ARBA00018769"/>
    </source>
</evidence>
<dbReference type="SUPFAM" id="SSF52151">
    <property type="entry name" value="FabD/lysophospholipase-like"/>
    <property type="match status" value="1"/>
</dbReference>
<evidence type="ECO:0000256" key="2">
    <source>
        <dbReference type="ARBA" id="ARBA00012004"/>
    </source>
</evidence>
<dbReference type="SMART" id="SM00823">
    <property type="entry name" value="PKS_PP"/>
    <property type="match status" value="1"/>
</dbReference>
<comment type="catalytic activity">
    <reaction evidence="49">
        <text>hexadecanoyl-[ACP] + malonyl-[ACP] + H(+) = 3-oxooctadecanoyl-[ACP] + holo-[ACP] + CO2</text>
        <dbReference type="Rhea" id="RHEA:41916"/>
        <dbReference type="Rhea" id="RHEA-COMP:9623"/>
        <dbReference type="Rhea" id="RHEA-COMP:9652"/>
        <dbReference type="Rhea" id="RHEA-COMP:9653"/>
        <dbReference type="Rhea" id="RHEA-COMP:9685"/>
        <dbReference type="ChEBI" id="CHEBI:15378"/>
        <dbReference type="ChEBI" id="CHEBI:16526"/>
        <dbReference type="ChEBI" id="CHEBI:64479"/>
        <dbReference type="ChEBI" id="CHEBI:78449"/>
        <dbReference type="ChEBI" id="CHEBI:78483"/>
        <dbReference type="ChEBI" id="CHEBI:78487"/>
    </reaction>
    <physiologicalReaction direction="left-to-right" evidence="49">
        <dbReference type="Rhea" id="RHEA:41917"/>
    </physiologicalReaction>
</comment>
<evidence type="ECO:0000256" key="16">
    <source>
        <dbReference type="ARBA" id="ARBA00022801"/>
    </source>
</evidence>
<evidence type="ECO:0000256" key="68">
    <source>
        <dbReference type="ARBA" id="ARBA00049533"/>
    </source>
</evidence>
<evidence type="ECO:0000256" key="47">
    <source>
        <dbReference type="ARBA" id="ARBA00047953"/>
    </source>
</evidence>
<evidence type="ECO:0000256" key="56">
    <source>
        <dbReference type="ARBA" id="ARBA00048650"/>
    </source>
</evidence>
<comment type="catalytic activity">
    <reaction evidence="31">
        <text>a (3R)-hydroxyacyl-[ACP] = a (2E)-enoyl-[ACP] + H2O</text>
        <dbReference type="Rhea" id="RHEA:13097"/>
        <dbReference type="Rhea" id="RHEA-COMP:9925"/>
        <dbReference type="Rhea" id="RHEA-COMP:9945"/>
        <dbReference type="ChEBI" id="CHEBI:15377"/>
        <dbReference type="ChEBI" id="CHEBI:78784"/>
        <dbReference type="ChEBI" id="CHEBI:78827"/>
        <dbReference type="EC" id="4.2.1.59"/>
    </reaction>
    <physiologicalReaction direction="left-to-right" evidence="31">
        <dbReference type="Rhea" id="RHEA:13098"/>
    </physiologicalReaction>
</comment>
<dbReference type="SUPFAM" id="SSF50129">
    <property type="entry name" value="GroES-like"/>
    <property type="match status" value="1"/>
</dbReference>
<comment type="catalytic activity">
    <reaction evidence="45">
        <text>(2E)-hexadecenoyl-[ACP] + NADPH + H(+) = hexadecanoyl-[ACP] + NADP(+)</text>
        <dbReference type="Rhea" id="RHEA:41912"/>
        <dbReference type="Rhea" id="RHEA-COMP:9651"/>
        <dbReference type="Rhea" id="RHEA-COMP:9652"/>
        <dbReference type="ChEBI" id="CHEBI:15378"/>
        <dbReference type="ChEBI" id="CHEBI:57783"/>
        <dbReference type="ChEBI" id="CHEBI:58349"/>
        <dbReference type="ChEBI" id="CHEBI:78481"/>
        <dbReference type="ChEBI" id="CHEBI:78483"/>
    </reaction>
    <physiologicalReaction direction="left-to-right" evidence="45">
        <dbReference type="Rhea" id="RHEA:41913"/>
    </physiologicalReaction>
</comment>
<dbReference type="Pfam" id="PF00109">
    <property type="entry name" value="ketoacyl-synt"/>
    <property type="match status" value="1"/>
</dbReference>
<dbReference type="InterPro" id="IPR032821">
    <property type="entry name" value="PKS_assoc"/>
</dbReference>
<evidence type="ECO:0000256" key="41">
    <source>
        <dbReference type="ARBA" id="ARBA00047440"/>
    </source>
</evidence>
<dbReference type="Proteomes" id="UP000519239">
    <property type="component" value="Unassembled WGS sequence"/>
</dbReference>
<dbReference type="InterPro" id="IPR020807">
    <property type="entry name" value="PKS_DH"/>
</dbReference>
<comment type="catalytic activity">
    <reaction evidence="67">
        <text>(2E)-decenoyl-[ACP] + NADPH + H(+) = decanoyl-[ACP] + NADP(+)</text>
        <dbReference type="Rhea" id="RHEA:41864"/>
        <dbReference type="Rhea" id="RHEA-COMP:9639"/>
        <dbReference type="Rhea" id="RHEA-COMP:9640"/>
        <dbReference type="ChEBI" id="CHEBI:15378"/>
        <dbReference type="ChEBI" id="CHEBI:57783"/>
        <dbReference type="ChEBI" id="CHEBI:58349"/>
        <dbReference type="ChEBI" id="CHEBI:78467"/>
        <dbReference type="ChEBI" id="CHEBI:78468"/>
    </reaction>
    <physiologicalReaction direction="left-to-right" evidence="67">
        <dbReference type="Rhea" id="RHEA:41865"/>
    </physiologicalReaction>
</comment>
<dbReference type="InterPro" id="IPR013968">
    <property type="entry name" value="PKS_KR"/>
</dbReference>
<dbReference type="Gene3D" id="1.10.1200.10">
    <property type="entry name" value="ACP-like"/>
    <property type="match status" value="1"/>
</dbReference>
<feature type="region of interest" description="N-terminal hotdog fold" evidence="69">
    <location>
        <begin position="843"/>
        <end position="966"/>
    </location>
</feature>
<keyword evidence="24" id="KW-0275">Fatty acid biosynthesis</keyword>
<dbReference type="EC" id="2.3.1.38" evidence="8"/>
<evidence type="ECO:0000256" key="11">
    <source>
        <dbReference type="ARBA" id="ARBA00022450"/>
    </source>
</evidence>
<comment type="catalytic activity">
    <reaction evidence="59">
        <text>3-oxotetradecanoyl-[ACP] + NADPH + H(+) = (3R)-hydroxytetradecanoyl-[ACP] + NADP(+)</text>
        <dbReference type="Rhea" id="RHEA:41888"/>
        <dbReference type="Rhea" id="RHEA-COMP:9645"/>
        <dbReference type="Rhea" id="RHEA-COMP:9646"/>
        <dbReference type="ChEBI" id="CHEBI:15378"/>
        <dbReference type="ChEBI" id="CHEBI:57783"/>
        <dbReference type="ChEBI" id="CHEBI:58349"/>
        <dbReference type="ChEBI" id="CHEBI:78473"/>
        <dbReference type="ChEBI" id="CHEBI:78474"/>
    </reaction>
    <physiologicalReaction direction="left-to-right" evidence="59">
        <dbReference type="Rhea" id="RHEA:41889"/>
    </physiologicalReaction>
</comment>
<evidence type="ECO:0000256" key="59">
    <source>
        <dbReference type="ARBA" id="ARBA00048935"/>
    </source>
</evidence>
<dbReference type="PANTHER" id="PTHR43775">
    <property type="entry name" value="FATTY ACID SYNTHASE"/>
    <property type="match status" value="1"/>
</dbReference>
<feature type="region of interest" description="C-terminal hotdog fold" evidence="69">
    <location>
        <begin position="984"/>
        <end position="1110"/>
    </location>
</feature>
<comment type="pathway">
    <text evidence="1">Lipid metabolism; fatty acid biosynthesis.</text>
</comment>
<dbReference type="Gene3D" id="3.40.50.150">
    <property type="entry name" value="Vaccinia Virus protein VP39"/>
    <property type="match status" value="1"/>
</dbReference>
<evidence type="ECO:0000256" key="25">
    <source>
        <dbReference type="ARBA" id="ARBA00023239"/>
    </source>
</evidence>
<comment type="catalytic activity">
    <reaction evidence="55">
        <text>3-oxohexanoyl-[ACP] + NADPH + H(+) = (3R)-hydroxyhexanoyl-[ACP] + NADP(+)</text>
        <dbReference type="Rhea" id="RHEA:41824"/>
        <dbReference type="Rhea" id="RHEA-COMP:9629"/>
        <dbReference type="Rhea" id="RHEA-COMP:9630"/>
        <dbReference type="ChEBI" id="CHEBI:15378"/>
        <dbReference type="ChEBI" id="CHEBI:57783"/>
        <dbReference type="ChEBI" id="CHEBI:58349"/>
        <dbReference type="ChEBI" id="CHEBI:78456"/>
        <dbReference type="ChEBI" id="CHEBI:78457"/>
    </reaction>
    <physiologicalReaction direction="left-to-right" evidence="55">
        <dbReference type="Rhea" id="RHEA:41825"/>
    </physiologicalReaction>
</comment>
<evidence type="ECO:0000256" key="48">
    <source>
        <dbReference type="ARBA" id="ARBA00047961"/>
    </source>
</evidence>
<evidence type="ECO:0000256" key="6">
    <source>
        <dbReference type="ARBA" id="ARBA00013167"/>
    </source>
</evidence>
<evidence type="ECO:0000256" key="24">
    <source>
        <dbReference type="ARBA" id="ARBA00023160"/>
    </source>
</evidence>
<evidence type="ECO:0000256" key="61">
    <source>
        <dbReference type="ARBA" id="ARBA00049109"/>
    </source>
</evidence>
<comment type="catalytic activity">
    <reaction evidence="30">
        <text>(3R)-hydroxydecanoyl-[ACP] = (2E)-decenoyl-[ACP] + H2O</text>
        <dbReference type="Rhea" id="RHEA:41860"/>
        <dbReference type="Rhea" id="RHEA-COMP:9638"/>
        <dbReference type="Rhea" id="RHEA-COMP:9639"/>
        <dbReference type="ChEBI" id="CHEBI:15377"/>
        <dbReference type="ChEBI" id="CHEBI:78466"/>
        <dbReference type="ChEBI" id="CHEBI:78467"/>
    </reaction>
    <physiologicalReaction direction="left-to-right" evidence="30">
        <dbReference type="Rhea" id="RHEA:41861"/>
    </physiologicalReaction>
</comment>
<feature type="domain" description="PKS/mFAS DH" evidence="72">
    <location>
        <begin position="843"/>
        <end position="1110"/>
    </location>
</feature>
<comment type="catalytic activity">
    <reaction evidence="35">
        <text>(3R)-hydroxybutanoyl-[ACP] = (2E)-butenoyl-[ACP] + H2O</text>
        <dbReference type="Rhea" id="RHEA:41808"/>
        <dbReference type="Rhea" id="RHEA-COMP:9626"/>
        <dbReference type="Rhea" id="RHEA-COMP:9627"/>
        <dbReference type="ChEBI" id="CHEBI:15377"/>
        <dbReference type="ChEBI" id="CHEBI:78451"/>
        <dbReference type="ChEBI" id="CHEBI:78453"/>
    </reaction>
    <physiologicalReaction direction="left-to-right" evidence="35">
        <dbReference type="Rhea" id="RHEA:41809"/>
    </physiologicalReaction>
</comment>
<dbReference type="InterPro" id="IPR020806">
    <property type="entry name" value="PKS_PP-bd"/>
</dbReference>
<evidence type="ECO:0000256" key="29">
    <source>
        <dbReference type="ARBA" id="ARBA00023373"/>
    </source>
</evidence>
<dbReference type="Pfam" id="PF21149">
    <property type="entry name" value="FAS_pseudo-KR"/>
    <property type="match status" value="1"/>
</dbReference>
<dbReference type="GO" id="GO:0005737">
    <property type="term" value="C:cytoplasm"/>
    <property type="evidence" value="ECO:0007669"/>
    <property type="project" value="TreeGrafter"/>
</dbReference>
<evidence type="ECO:0000256" key="9">
    <source>
        <dbReference type="ARBA" id="ARBA00013258"/>
    </source>
</evidence>
<dbReference type="Gene3D" id="3.10.129.110">
    <property type="entry name" value="Polyketide synthase dehydratase"/>
    <property type="match status" value="1"/>
</dbReference>
<comment type="catalytic activity">
    <reaction evidence="46">
        <text>(2E)-hexenoyl-[ACP] + NADPH + H(+) = hexanoyl-[ACP] + NADP(+)</text>
        <dbReference type="Rhea" id="RHEA:41832"/>
        <dbReference type="Rhea" id="RHEA-COMP:9631"/>
        <dbReference type="Rhea" id="RHEA-COMP:9632"/>
        <dbReference type="ChEBI" id="CHEBI:15378"/>
        <dbReference type="ChEBI" id="CHEBI:57783"/>
        <dbReference type="ChEBI" id="CHEBI:58349"/>
        <dbReference type="ChEBI" id="CHEBI:78458"/>
        <dbReference type="ChEBI" id="CHEBI:78459"/>
    </reaction>
    <physiologicalReaction direction="left-to-right" evidence="46">
        <dbReference type="Rhea" id="RHEA:41833"/>
    </physiologicalReaction>
</comment>
<dbReference type="FunFam" id="1.10.1200.10:FF:000013">
    <property type="entry name" value="Fatty acid synthase"/>
    <property type="match status" value="1"/>
</dbReference>
<evidence type="ECO:0000256" key="52">
    <source>
        <dbReference type="ARBA" id="ARBA00048404"/>
    </source>
</evidence>
<dbReference type="EC" id="2.3.1.41" evidence="7"/>
<dbReference type="PROSITE" id="PS52004">
    <property type="entry name" value="KS3_2"/>
    <property type="match status" value="1"/>
</dbReference>
<evidence type="ECO:0000256" key="14">
    <source>
        <dbReference type="ARBA" id="ARBA00022679"/>
    </source>
</evidence>
<dbReference type="Gene3D" id="3.40.50.720">
    <property type="entry name" value="NAD(P)-binding Rossmann-like Domain"/>
    <property type="match status" value="1"/>
</dbReference>
<evidence type="ECO:0000259" key="72">
    <source>
        <dbReference type="PROSITE" id="PS52019"/>
    </source>
</evidence>
<dbReference type="Pfam" id="PF00107">
    <property type="entry name" value="ADH_zinc_N"/>
    <property type="match status" value="1"/>
</dbReference>
<dbReference type="PROSITE" id="PS00606">
    <property type="entry name" value="KS3_1"/>
    <property type="match status" value="1"/>
</dbReference>
<evidence type="ECO:0000256" key="1">
    <source>
        <dbReference type="ARBA" id="ARBA00005194"/>
    </source>
</evidence>
<evidence type="ECO:0000256" key="57">
    <source>
        <dbReference type="ARBA" id="ARBA00048691"/>
    </source>
</evidence>
<evidence type="ECO:0000256" key="21">
    <source>
        <dbReference type="ARBA" id="ARBA00023002"/>
    </source>
</evidence>
<dbReference type="InterPro" id="IPR049900">
    <property type="entry name" value="PKS_mFAS_DH"/>
</dbReference>
<dbReference type="FunFam" id="3.40.366.10:FF:000005">
    <property type="entry name" value="Fatty acid synthase"/>
    <property type="match status" value="1"/>
</dbReference>
<comment type="catalytic activity">
    <reaction evidence="44">
        <text>dodecanoyl-[ACP] + malonyl-[ACP] + H(+) = 3-oxotetradecanoyl-[ACP] + holo-[ACP] + CO2</text>
        <dbReference type="Rhea" id="RHEA:41884"/>
        <dbReference type="Rhea" id="RHEA-COMP:9623"/>
        <dbReference type="Rhea" id="RHEA-COMP:9644"/>
        <dbReference type="Rhea" id="RHEA-COMP:9645"/>
        <dbReference type="Rhea" id="RHEA-COMP:9685"/>
        <dbReference type="ChEBI" id="CHEBI:15378"/>
        <dbReference type="ChEBI" id="CHEBI:16526"/>
        <dbReference type="ChEBI" id="CHEBI:64479"/>
        <dbReference type="ChEBI" id="CHEBI:65264"/>
        <dbReference type="ChEBI" id="CHEBI:78449"/>
        <dbReference type="ChEBI" id="CHEBI:78473"/>
    </reaction>
    <physiologicalReaction direction="left-to-right" evidence="44">
        <dbReference type="Rhea" id="RHEA:41885"/>
    </physiologicalReaction>
</comment>
<dbReference type="InterPro" id="IPR009081">
    <property type="entry name" value="PP-bd_ACP"/>
</dbReference>
<dbReference type="Gene3D" id="3.30.70.3290">
    <property type="match status" value="1"/>
</dbReference>
<dbReference type="InterPro" id="IPR029063">
    <property type="entry name" value="SAM-dependent_MTases_sf"/>
</dbReference>
<comment type="catalytic activity">
    <reaction evidence="28">
        <text>(3R)-hydroxydodecanoyl-[ACP] = (2E)-dodecenoyl-[ACP] + H2O</text>
        <dbReference type="Rhea" id="RHEA:41876"/>
        <dbReference type="Rhea" id="RHEA-COMP:9642"/>
        <dbReference type="Rhea" id="RHEA-COMP:9643"/>
        <dbReference type="ChEBI" id="CHEBI:15377"/>
        <dbReference type="ChEBI" id="CHEBI:78470"/>
        <dbReference type="ChEBI" id="CHEBI:78472"/>
    </reaction>
    <physiologicalReaction direction="left-to-right" evidence="28">
        <dbReference type="Rhea" id="RHEA:41877"/>
    </physiologicalReaction>
</comment>
<comment type="catalytic activity">
    <reaction evidence="33">
        <text>(3R)-hydroxyoctadecanoyl-[ACP] = (2E)-octadecenoyl-[ACP] + H2O</text>
        <dbReference type="Rhea" id="RHEA:41924"/>
        <dbReference type="Rhea" id="RHEA-COMP:9654"/>
        <dbReference type="Rhea" id="RHEA-COMP:9655"/>
        <dbReference type="ChEBI" id="CHEBI:15377"/>
        <dbReference type="ChEBI" id="CHEBI:78488"/>
        <dbReference type="ChEBI" id="CHEBI:78489"/>
    </reaction>
    <physiologicalReaction direction="left-to-right" evidence="33">
        <dbReference type="Rhea" id="RHEA:41925"/>
    </physiologicalReaction>
</comment>
<dbReference type="GO" id="GO:0141148">
    <property type="term" value="F:enoyl-[acyl-carrier-protein] reductase (NADPH) activity"/>
    <property type="evidence" value="ECO:0007669"/>
    <property type="project" value="UniProtKB-EC"/>
</dbReference>
<dbReference type="FunFam" id="3.40.50.1820:FF:000059">
    <property type="entry name" value="Fatty acid synthase"/>
    <property type="match status" value="1"/>
</dbReference>
<dbReference type="SUPFAM" id="SSF53474">
    <property type="entry name" value="alpha/beta-Hydrolases"/>
    <property type="match status" value="1"/>
</dbReference>
<keyword evidence="23" id="KW-0443">Lipid metabolism</keyword>
<evidence type="ECO:0000256" key="31">
    <source>
        <dbReference type="ARBA" id="ARBA00023394"/>
    </source>
</evidence>
<dbReference type="CDD" id="cd05195">
    <property type="entry name" value="enoyl_red"/>
    <property type="match status" value="1"/>
</dbReference>
<dbReference type="SMART" id="SM00829">
    <property type="entry name" value="PKS_ER"/>
    <property type="match status" value="1"/>
</dbReference>
<dbReference type="SUPFAM" id="SSF53335">
    <property type="entry name" value="S-adenosyl-L-methionine-dependent methyltransferases"/>
    <property type="match status" value="1"/>
</dbReference>
<dbReference type="Gene3D" id="3.40.47.10">
    <property type="match status" value="1"/>
</dbReference>
<evidence type="ECO:0000256" key="28">
    <source>
        <dbReference type="ARBA" id="ARBA00023351"/>
    </source>
</evidence>
<dbReference type="FunFam" id="3.90.180.10:FF:000015">
    <property type="entry name" value="Fatty acid synthase"/>
    <property type="match status" value="1"/>
</dbReference>
<dbReference type="EC" id="4.2.1.59" evidence="6"/>
<evidence type="ECO:0000256" key="64">
    <source>
        <dbReference type="ARBA" id="ARBA00049414"/>
    </source>
</evidence>
<evidence type="ECO:0000256" key="66">
    <source>
        <dbReference type="ARBA" id="ARBA00049449"/>
    </source>
</evidence>
<evidence type="ECO:0000256" key="19">
    <source>
        <dbReference type="ARBA" id="ARBA00022898"/>
    </source>
</evidence>
<dbReference type="InterPro" id="IPR018201">
    <property type="entry name" value="Ketoacyl_synth_AS"/>
</dbReference>
<evidence type="ECO:0000256" key="26">
    <source>
        <dbReference type="ARBA" id="ARBA00023268"/>
    </source>
</evidence>
<dbReference type="InterPro" id="IPR001031">
    <property type="entry name" value="Thioesterase"/>
</dbReference>
<comment type="caution">
    <text evidence="73">The sequence shown here is derived from an EMBL/GenBank/DDBJ whole genome shotgun (WGS) entry which is preliminary data.</text>
</comment>
<dbReference type="CDD" id="cd00833">
    <property type="entry name" value="PKS"/>
    <property type="match status" value="1"/>
</dbReference>
<dbReference type="InterPro" id="IPR001227">
    <property type="entry name" value="Ac_transferase_dom_sf"/>
</dbReference>
<comment type="catalytic activity">
    <reaction evidence="63">
        <text>3-oxododecanoyl-[ACP] + NADPH + H(+) = (3R)-hydroxydodecanoyl-[ACP] + NADP(+)</text>
        <dbReference type="Rhea" id="RHEA:41872"/>
        <dbReference type="Rhea" id="RHEA-COMP:9641"/>
        <dbReference type="Rhea" id="RHEA-COMP:9642"/>
        <dbReference type="ChEBI" id="CHEBI:15378"/>
        <dbReference type="ChEBI" id="CHEBI:57783"/>
        <dbReference type="ChEBI" id="CHEBI:58349"/>
        <dbReference type="ChEBI" id="CHEBI:78469"/>
        <dbReference type="ChEBI" id="CHEBI:78470"/>
    </reaction>
    <physiologicalReaction direction="left-to-right" evidence="63">
        <dbReference type="Rhea" id="RHEA:41873"/>
    </physiologicalReaction>
</comment>
<keyword evidence="74" id="KW-1185">Reference proteome</keyword>
<dbReference type="FunFam" id="3.40.50.720:FF:000209">
    <property type="entry name" value="Polyketide synthase Pks12"/>
    <property type="match status" value="1"/>
</dbReference>
<dbReference type="Pfam" id="PF08659">
    <property type="entry name" value="KR"/>
    <property type="match status" value="1"/>
</dbReference>
<evidence type="ECO:0000256" key="18">
    <source>
        <dbReference type="ARBA" id="ARBA00022857"/>
    </source>
</evidence>
<evidence type="ECO:0000256" key="7">
    <source>
        <dbReference type="ARBA" id="ARBA00013191"/>
    </source>
</evidence>
<evidence type="ECO:0000256" key="42">
    <source>
        <dbReference type="ARBA" id="ARBA00047451"/>
    </source>
</evidence>
<keyword evidence="13" id="KW-0597">Phosphoprotein</keyword>
<comment type="catalytic activity">
    <reaction evidence="43">
        <text>(2E)-butenoyl-[ACP] + NADPH + H(+) = butanoyl-[ACP] + NADP(+)</text>
        <dbReference type="Rhea" id="RHEA:41812"/>
        <dbReference type="Rhea" id="RHEA-COMP:9627"/>
        <dbReference type="Rhea" id="RHEA-COMP:9628"/>
        <dbReference type="ChEBI" id="CHEBI:15378"/>
        <dbReference type="ChEBI" id="CHEBI:57783"/>
        <dbReference type="ChEBI" id="CHEBI:58349"/>
        <dbReference type="ChEBI" id="CHEBI:78453"/>
        <dbReference type="ChEBI" id="CHEBI:78454"/>
    </reaction>
    <physiologicalReaction direction="left-to-right" evidence="43">
        <dbReference type="Rhea" id="RHEA:41813"/>
    </physiologicalReaction>
</comment>
<evidence type="ECO:0000256" key="40">
    <source>
        <dbReference type="ARBA" id="ARBA00047400"/>
    </source>
</evidence>
<evidence type="ECO:0000256" key="5">
    <source>
        <dbReference type="ARBA" id="ARBA00012948"/>
    </source>
</evidence>
<dbReference type="UniPathway" id="UPA00094"/>
<dbReference type="Gene3D" id="3.90.180.10">
    <property type="entry name" value="Medium-chain alcohol dehydrogenases, catalytic domain"/>
    <property type="match status" value="1"/>
</dbReference>
<evidence type="ECO:0000256" key="46">
    <source>
        <dbReference type="ARBA" id="ARBA00047897"/>
    </source>
</evidence>
<dbReference type="Pfam" id="PF16197">
    <property type="entry name" value="KAsynt_C_assoc"/>
    <property type="match status" value="1"/>
</dbReference>
<dbReference type="SMART" id="SM00827">
    <property type="entry name" value="PKS_AT"/>
    <property type="match status" value="1"/>
</dbReference>
<comment type="catalytic activity">
    <reaction evidence="53">
        <text>(2E)-octenoyl-[ACP] + NADPH + H(+) = octanoyl-[ACP] + NADP(+)</text>
        <dbReference type="Rhea" id="RHEA:41848"/>
        <dbReference type="Rhea" id="RHEA-COMP:9635"/>
        <dbReference type="Rhea" id="RHEA-COMP:9636"/>
        <dbReference type="ChEBI" id="CHEBI:15378"/>
        <dbReference type="ChEBI" id="CHEBI:57783"/>
        <dbReference type="ChEBI" id="CHEBI:58349"/>
        <dbReference type="ChEBI" id="CHEBI:78462"/>
        <dbReference type="ChEBI" id="CHEBI:78463"/>
    </reaction>
    <physiologicalReaction direction="left-to-right" evidence="53">
        <dbReference type="Rhea" id="RHEA:41849"/>
    </physiologicalReaction>
</comment>
<keyword evidence="25" id="KW-0456">Lyase</keyword>
<dbReference type="EC" id="2.3.1.85" evidence="4"/>